<name>A0A1N7RUH1_9BURK</name>
<organism evidence="1 2">
    <name type="scientific">Paraburkholderia piptadeniae</name>
    <dbReference type="NCBI Taxonomy" id="1701573"/>
    <lineage>
        <taxon>Bacteria</taxon>
        <taxon>Pseudomonadati</taxon>
        <taxon>Pseudomonadota</taxon>
        <taxon>Betaproteobacteria</taxon>
        <taxon>Burkholderiales</taxon>
        <taxon>Burkholderiaceae</taxon>
        <taxon>Paraburkholderia</taxon>
    </lineage>
</organism>
<evidence type="ECO:0000313" key="2">
    <source>
        <dbReference type="Proteomes" id="UP000195569"/>
    </source>
</evidence>
<proteinExistence type="predicted"/>
<dbReference type="Proteomes" id="UP000195569">
    <property type="component" value="Unassembled WGS sequence"/>
</dbReference>
<dbReference type="EMBL" id="CYGY02000019">
    <property type="protein sequence ID" value="SIT38761.1"/>
    <property type="molecule type" value="Genomic_DNA"/>
</dbReference>
<reference evidence="1" key="1">
    <citation type="submission" date="2016-12" db="EMBL/GenBank/DDBJ databases">
        <authorList>
            <person name="Moulin L."/>
        </authorList>
    </citation>
    <scope>NUCLEOTIDE SEQUENCE [LARGE SCALE GENOMIC DNA]</scope>
    <source>
        <strain evidence="1">STM 7183</strain>
    </source>
</reference>
<comment type="caution">
    <text evidence="1">The sequence shown here is derived from an EMBL/GenBank/DDBJ whole genome shotgun (WGS) entry which is preliminary data.</text>
</comment>
<gene>
    <name evidence="1" type="ORF">BN2476_190004</name>
</gene>
<accession>A0A1N7RUH1</accession>
<keyword evidence="2" id="KW-1185">Reference proteome</keyword>
<protein>
    <submittedName>
        <fullName evidence="1">Uncharacterized protein</fullName>
    </submittedName>
</protein>
<sequence length="89" mass="9760">MLCGLNAWLTHEVTIARTFVPVLLHVSADTERKITSVKRLAIPFITLAKGRVFSTSLGNTRPHRWPLVLLSLAPPTAPQPGITAAVKFF</sequence>
<dbReference type="AlphaFoldDB" id="A0A1N7RUH1"/>
<evidence type="ECO:0000313" key="1">
    <source>
        <dbReference type="EMBL" id="SIT38761.1"/>
    </source>
</evidence>